<feature type="transmembrane region" description="Helical" evidence="1">
    <location>
        <begin position="12"/>
        <end position="31"/>
    </location>
</feature>
<dbReference type="Proteomes" id="UP000295832">
    <property type="component" value="Unassembled WGS sequence"/>
</dbReference>
<accession>A0A4R8H1G8</accession>
<keyword evidence="3" id="KW-1185">Reference proteome</keyword>
<keyword evidence="1" id="KW-0472">Membrane</keyword>
<sequence>MESLKENCDGYALIIVLWTLVILSVIFVNLFDEVQLNSFLIRNNLDKKKIYNTSLSGIIMGIDKLKSDDTEYDIPEDEWNNNLEGTEDQLEYKVEIKDIGSKLNINYTKQDILSKLDWWDEEIEQQMEEKIAKQGFVIDLSLIKDILGEDYSKATDSLTTYGYFNLNSDDLNKLRNLLEFLELNSVERNLIYRYLNKERRAGRRIKEIKQLETLYLKGLSERALNSIRPYLTVNSNLNINFISEDLLEVVLKGLNLNLSYKEKIIKLRQREGIKELSEVSTSQKNLLNYFTVSSKLFLITSRVFSNDGKPLKEINCIVERNKAEDDKWKIKILSWDEE</sequence>
<gene>
    <name evidence="2" type="ORF">C7959_103137</name>
</gene>
<keyword evidence="1" id="KW-0812">Transmembrane</keyword>
<protein>
    <submittedName>
        <fullName evidence="2">General secretion pathway protein K</fullName>
    </submittedName>
</protein>
<evidence type="ECO:0000256" key="1">
    <source>
        <dbReference type="SAM" id="Phobius"/>
    </source>
</evidence>
<organism evidence="2 3">
    <name type="scientific">Orenia marismortui</name>
    <dbReference type="NCBI Taxonomy" id="46469"/>
    <lineage>
        <taxon>Bacteria</taxon>
        <taxon>Bacillati</taxon>
        <taxon>Bacillota</taxon>
        <taxon>Clostridia</taxon>
        <taxon>Halanaerobiales</taxon>
        <taxon>Halobacteroidaceae</taxon>
        <taxon>Orenia</taxon>
    </lineage>
</organism>
<evidence type="ECO:0000313" key="3">
    <source>
        <dbReference type="Proteomes" id="UP000295832"/>
    </source>
</evidence>
<dbReference type="RefSeq" id="WP_134114966.1">
    <property type="nucleotide sequence ID" value="NZ_SOEG01000003.1"/>
</dbReference>
<dbReference type="AlphaFoldDB" id="A0A4R8H1G8"/>
<comment type="caution">
    <text evidence="2">The sequence shown here is derived from an EMBL/GenBank/DDBJ whole genome shotgun (WGS) entry which is preliminary data.</text>
</comment>
<reference evidence="2 3" key="1">
    <citation type="submission" date="2019-03" db="EMBL/GenBank/DDBJ databases">
        <title>Subsurface microbial communities from deep shales in Ohio and West Virginia, USA.</title>
        <authorList>
            <person name="Wrighton K."/>
        </authorList>
    </citation>
    <scope>NUCLEOTIDE SEQUENCE [LARGE SCALE GENOMIC DNA]</scope>
    <source>
        <strain evidence="2 3">MSL 6dP</strain>
    </source>
</reference>
<name>A0A4R8H1G8_9FIRM</name>
<dbReference type="EMBL" id="SOEG01000003">
    <property type="protein sequence ID" value="TDX53284.1"/>
    <property type="molecule type" value="Genomic_DNA"/>
</dbReference>
<evidence type="ECO:0000313" key="2">
    <source>
        <dbReference type="EMBL" id="TDX53284.1"/>
    </source>
</evidence>
<proteinExistence type="predicted"/>
<keyword evidence="1" id="KW-1133">Transmembrane helix</keyword>
<dbReference type="STRING" id="926561.GCA_000379025_01802"/>